<dbReference type="OMA" id="NIKCKQQ"/>
<comment type="caution">
    <text evidence="2">The sequence shown here is derived from an EMBL/GenBank/DDBJ whole genome shotgun (WGS) entry which is preliminary data.</text>
</comment>
<evidence type="ECO:0000313" key="3">
    <source>
        <dbReference type="Proteomes" id="UP000683925"/>
    </source>
</evidence>
<evidence type="ECO:0000313" key="2">
    <source>
        <dbReference type="EMBL" id="CAD8213242.1"/>
    </source>
</evidence>
<name>A0A8S1YP13_PAROT</name>
<dbReference type="AlphaFoldDB" id="A0A8S1YP13"/>
<keyword evidence="3" id="KW-1185">Reference proteome</keyword>
<feature type="compositionally biased region" description="Low complexity" evidence="1">
    <location>
        <begin position="400"/>
        <end position="409"/>
    </location>
</feature>
<accession>A0A8S1YP13</accession>
<evidence type="ECO:0000256" key="1">
    <source>
        <dbReference type="SAM" id="MobiDB-lite"/>
    </source>
</evidence>
<sequence>MNLNKSYVEKVIKLETLETIWIHHLGFLEMIAQQNGIRFYYSENLIILRGDAIQCENAAQRIYQILDEDFIMQIEVFQSDNEIQPFHQLFQQDQYLELCDKNEGFWIYSQYSLKNQIVSMKNIGYHPIEPDLPMHFLITWFPLRNMLQIQEWIFKMTGYKYNQQRLKEKFKFHQQYRITALESLSIYLYLNVQEIMTQFQLIIELSQISNEFYLVIKANNTHSIEEGCRILENHLVNTRFWPIPNLRTKLSSNDLFLLESTIIDQVSTSPRIKIFSSDEVLIESKSLEKQFNINLKSVIHKYSSNSIFVCADENLEAEITDTIIQTLSKPRNNLRTDKDIKFCTQFCYNESSNKGIPNKNNQKKKGFPVMKQKTCQRDPFQFYDQTQFEQSQHSKKKTQQQKTQSQNIQQQTISYQQISNYTYMEDIVKNDDSNNQQDLPLKYYKKNTNIQNFPQMTKNMKCSKKEQKRKQQVYVNQKEDISMNFDHLSVSQNLQNSFIYEYTQYQDQDNSSQLLQVEDLNKTIRCQVIKMELMKYQIIYTQSNLQNGKKFNFQELKHSFEEFLNIYYNLQHEIVLEFSVDWIKMNIKCKQQEEVNQIKQIFHNYFLQQMYYVTQYSTQAQNLIDNLKKNCKVEYFLTKTELSEFLNEKQFRELQQINDGQQVAIKVSNYSYRQHQFLKARFDEYINQQSSNEDSSISLVISSKKVIIISEDQLKYLEREFPSLEASQLRKFKDYFKMAFYFVQVEDMEEMLEKAKVEFKRMNSIYIKAKVQKKRQDNKNQWMKEISNDQHWKASKLYCYSMMEAFNTELLNDIIDIQMNIEEYQANQNLSMYYEATIELGDRKLNPSDPDSIGNLLFESDFKFVPKLSDQPKGTFITLWIRNEKDILSLKQMIQKNKILPRGYFQKK</sequence>
<protein>
    <submittedName>
        <fullName evidence="2">Uncharacterized protein</fullName>
    </submittedName>
</protein>
<gene>
    <name evidence="2" type="ORF">POCTA_138.1.T1610018</name>
</gene>
<dbReference type="OrthoDB" id="307989at2759"/>
<reference evidence="2" key="1">
    <citation type="submission" date="2021-01" db="EMBL/GenBank/DDBJ databases">
        <authorList>
            <consortium name="Genoscope - CEA"/>
            <person name="William W."/>
        </authorList>
    </citation>
    <scope>NUCLEOTIDE SEQUENCE</scope>
</reference>
<feature type="region of interest" description="Disordered" evidence="1">
    <location>
        <begin position="386"/>
        <end position="409"/>
    </location>
</feature>
<dbReference type="Proteomes" id="UP000683925">
    <property type="component" value="Unassembled WGS sequence"/>
</dbReference>
<organism evidence="2 3">
    <name type="scientific">Paramecium octaurelia</name>
    <dbReference type="NCBI Taxonomy" id="43137"/>
    <lineage>
        <taxon>Eukaryota</taxon>
        <taxon>Sar</taxon>
        <taxon>Alveolata</taxon>
        <taxon>Ciliophora</taxon>
        <taxon>Intramacronucleata</taxon>
        <taxon>Oligohymenophorea</taxon>
        <taxon>Peniculida</taxon>
        <taxon>Parameciidae</taxon>
        <taxon>Paramecium</taxon>
    </lineage>
</organism>
<proteinExistence type="predicted"/>
<dbReference type="EMBL" id="CAJJDP010000163">
    <property type="protein sequence ID" value="CAD8213242.1"/>
    <property type="molecule type" value="Genomic_DNA"/>
</dbReference>